<dbReference type="SUPFAM" id="SSF54427">
    <property type="entry name" value="NTF2-like"/>
    <property type="match status" value="1"/>
</dbReference>
<dbReference type="InterPro" id="IPR036388">
    <property type="entry name" value="WH-like_DNA-bd_sf"/>
</dbReference>
<dbReference type="NCBIfam" id="NF006089">
    <property type="entry name" value="PRK08241.1"/>
    <property type="match status" value="1"/>
</dbReference>
<dbReference type="Gene3D" id="3.10.450.50">
    <property type="match status" value="1"/>
</dbReference>
<evidence type="ECO:0000256" key="3">
    <source>
        <dbReference type="ARBA" id="ARBA00023015"/>
    </source>
</evidence>
<dbReference type="InterPro" id="IPR013249">
    <property type="entry name" value="RNA_pol_sigma70_r4_t2"/>
</dbReference>
<evidence type="ECO:0000256" key="4">
    <source>
        <dbReference type="ARBA" id="ARBA00023082"/>
    </source>
</evidence>
<dbReference type="EMBL" id="BAAATD010000020">
    <property type="protein sequence ID" value="GAA2636383.1"/>
    <property type="molecule type" value="Genomic_DNA"/>
</dbReference>
<dbReference type="NCBIfam" id="TIGR02960">
    <property type="entry name" value="SigX5"/>
    <property type="match status" value="1"/>
</dbReference>
<keyword evidence="3" id="KW-0805">Transcription regulation</keyword>
<dbReference type="RefSeq" id="WP_344548759.1">
    <property type="nucleotide sequence ID" value="NZ_BAAATD010000020.1"/>
</dbReference>
<keyword evidence="4" id="KW-0731">Sigma factor</keyword>
<evidence type="ECO:0000256" key="1">
    <source>
        <dbReference type="ARBA" id="ARBA00010641"/>
    </source>
</evidence>
<comment type="caution">
    <text evidence="8">The sequence shown here is derived from an EMBL/GenBank/DDBJ whole genome shotgun (WGS) entry which is preliminary data.</text>
</comment>
<reference evidence="8 9" key="1">
    <citation type="journal article" date="2019" name="Int. J. Syst. Evol. Microbiol.">
        <title>The Global Catalogue of Microorganisms (GCM) 10K type strain sequencing project: providing services to taxonomists for standard genome sequencing and annotation.</title>
        <authorList>
            <consortium name="The Broad Institute Genomics Platform"/>
            <consortium name="The Broad Institute Genome Sequencing Center for Infectious Disease"/>
            <person name="Wu L."/>
            <person name="Ma J."/>
        </authorList>
    </citation>
    <scope>NUCLEOTIDE SEQUENCE [LARGE SCALE GENOMIC DNA]</scope>
    <source>
        <strain evidence="8 9">JCM 6833</strain>
    </source>
</reference>
<dbReference type="Proteomes" id="UP001501509">
    <property type="component" value="Unassembled WGS sequence"/>
</dbReference>
<evidence type="ECO:0000313" key="8">
    <source>
        <dbReference type="EMBL" id="GAA2636383.1"/>
    </source>
</evidence>
<dbReference type="InterPro" id="IPR014284">
    <property type="entry name" value="RNA_pol_sigma-70_dom"/>
</dbReference>
<organism evidence="8 9">
    <name type="scientific">Actinomadura fulvescens</name>
    <dbReference type="NCBI Taxonomy" id="46160"/>
    <lineage>
        <taxon>Bacteria</taxon>
        <taxon>Bacillati</taxon>
        <taxon>Actinomycetota</taxon>
        <taxon>Actinomycetes</taxon>
        <taxon>Streptosporangiales</taxon>
        <taxon>Thermomonosporaceae</taxon>
        <taxon>Actinomadura</taxon>
    </lineage>
</organism>
<gene>
    <name evidence="8" type="ORF">GCM10010411_89530</name>
</gene>
<dbReference type="InterPro" id="IPR013325">
    <property type="entry name" value="RNA_pol_sigma_r2"/>
</dbReference>
<evidence type="ECO:0000259" key="6">
    <source>
        <dbReference type="Pfam" id="PF04542"/>
    </source>
</evidence>
<keyword evidence="5" id="KW-0804">Transcription</keyword>
<keyword evidence="9" id="KW-1185">Reference proteome</keyword>
<protein>
    <submittedName>
        <fullName evidence="8">Sigma-70 family RNA polymerase sigma factor</fullName>
    </submittedName>
</protein>
<dbReference type="Gene3D" id="1.10.1740.10">
    <property type="match status" value="1"/>
</dbReference>
<dbReference type="SUPFAM" id="SSF88946">
    <property type="entry name" value="Sigma2 domain of RNA polymerase sigma factors"/>
    <property type="match status" value="1"/>
</dbReference>
<dbReference type="Gene3D" id="1.10.10.10">
    <property type="entry name" value="Winged helix-like DNA-binding domain superfamily/Winged helix DNA-binding domain"/>
    <property type="match status" value="1"/>
</dbReference>
<comment type="similarity">
    <text evidence="1">Belongs to the sigma-70 factor family. ECF subfamily.</text>
</comment>
<sequence length="337" mass="36473">MNDHAGGATDPAEDGLAVNSRLESHRAELTGYCYRMLGSAFEAEDAVQETMVRAWRGIDRFEGRSSLRSWLYRIATNVCLDLLAGSKRRALPVDLSSPAAGATSPGEPMGAASWIEPMPDNRIMPPGSFESDPADVAVARESVHLAFVAALQHLPPTQRSVLLLKEVLGLSAREIAELQHTTAAAVNSALQRARATLAARRPNGPALTPPPEGAQQALVERYVDAFERFDMEALAMLLHVDATLCLPPYPVWMRGSDDIQAWLLGPGVGCRGSRLIRTVANGSPAFGQYRPSPSGSGFEPFALQVLEISSARITGINSFRDTERLFPLFELPSRLES</sequence>
<dbReference type="InterPro" id="IPR039425">
    <property type="entry name" value="RNA_pol_sigma-70-like"/>
</dbReference>
<proteinExistence type="inferred from homology"/>
<dbReference type="SUPFAM" id="SSF88659">
    <property type="entry name" value="Sigma3 and sigma4 domains of RNA polymerase sigma factors"/>
    <property type="match status" value="1"/>
</dbReference>
<dbReference type="InterPro" id="IPR013324">
    <property type="entry name" value="RNA_pol_sigma_r3/r4-like"/>
</dbReference>
<evidence type="ECO:0000256" key="5">
    <source>
        <dbReference type="ARBA" id="ARBA00023163"/>
    </source>
</evidence>
<dbReference type="PANTHER" id="PTHR43133:SF65">
    <property type="entry name" value="ECF RNA POLYMERASE SIGMA FACTOR SIGG"/>
    <property type="match status" value="1"/>
</dbReference>
<dbReference type="Pfam" id="PF08281">
    <property type="entry name" value="Sigma70_r4_2"/>
    <property type="match status" value="1"/>
</dbReference>
<evidence type="ECO:0000256" key="2">
    <source>
        <dbReference type="ARBA" id="ARBA00011344"/>
    </source>
</evidence>
<evidence type="ECO:0000313" key="9">
    <source>
        <dbReference type="Proteomes" id="UP001501509"/>
    </source>
</evidence>
<feature type="domain" description="RNA polymerase sigma-70 region 2" evidence="6">
    <location>
        <begin position="23"/>
        <end position="88"/>
    </location>
</feature>
<dbReference type="InterPro" id="IPR032710">
    <property type="entry name" value="NTF2-like_dom_sf"/>
</dbReference>
<comment type="subunit">
    <text evidence="2">Interacts transiently with the RNA polymerase catalytic core formed by RpoA, RpoB, RpoC and RpoZ (2 alpha, 1 beta, 1 beta' and 1 omega subunit) to form the RNA polymerase holoenzyme that can initiate transcription.</text>
</comment>
<accession>A0ABN3QVL5</accession>
<dbReference type="PANTHER" id="PTHR43133">
    <property type="entry name" value="RNA POLYMERASE ECF-TYPE SIGMA FACTO"/>
    <property type="match status" value="1"/>
</dbReference>
<feature type="domain" description="RNA polymerase sigma factor 70 region 4 type 2" evidence="7">
    <location>
        <begin position="145"/>
        <end position="197"/>
    </location>
</feature>
<dbReference type="InterPro" id="IPR007627">
    <property type="entry name" value="RNA_pol_sigma70_r2"/>
</dbReference>
<dbReference type="Pfam" id="PF04542">
    <property type="entry name" value="Sigma70_r2"/>
    <property type="match status" value="1"/>
</dbReference>
<name>A0ABN3QVL5_9ACTN</name>
<dbReference type="NCBIfam" id="TIGR02937">
    <property type="entry name" value="sigma70-ECF"/>
    <property type="match status" value="1"/>
</dbReference>
<dbReference type="InterPro" id="IPR014305">
    <property type="entry name" value="RNA_pol_sigma-G_actinobac"/>
</dbReference>
<evidence type="ECO:0000259" key="7">
    <source>
        <dbReference type="Pfam" id="PF08281"/>
    </source>
</evidence>